<keyword evidence="4" id="KW-1185">Reference proteome</keyword>
<comment type="caution">
    <text evidence="3">The sequence shown here is derived from an EMBL/GenBank/DDBJ whole genome shotgun (WGS) entry which is preliminary data.</text>
</comment>
<evidence type="ECO:0000256" key="1">
    <source>
        <dbReference type="ARBA" id="ARBA00005254"/>
    </source>
</evidence>
<dbReference type="EMBL" id="JBHTIK010000005">
    <property type="protein sequence ID" value="MFD0849023.1"/>
    <property type="molecule type" value="Genomic_DNA"/>
</dbReference>
<organism evidence="3 4">
    <name type="scientific">Sphingosinicella xenopeptidilytica</name>
    <dbReference type="NCBI Taxonomy" id="364098"/>
    <lineage>
        <taxon>Bacteria</taxon>
        <taxon>Pseudomonadati</taxon>
        <taxon>Pseudomonadota</taxon>
        <taxon>Alphaproteobacteria</taxon>
        <taxon>Sphingomonadales</taxon>
        <taxon>Sphingosinicellaceae</taxon>
        <taxon>Sphingosinicella</taxon>
    </lineage>
</organism>
<dbReference type="RefSeq" id="WP_381490834.1">
    <property type="nucleotide sequence ID" value="NZ_JBHTIK010000005.1"/>
</dbReference>
<accession>A0ABW3C491</accession>
<comment type="similarity">
    <text evidence="1 2">Belongs to the enoyl-CoA hydratase/isomerase family.</text>
</comment>
<dbReference type="PROSITE" id="PS00166">
    <property type="entry name" value="ENOYL_COA_HYDRATASE"/>
    <property type="match status" value="1"/>
</dbReference>
<dbReference type="Gene3D" id="3.90.226.10">
    <property type="entry name" value="2-enoyl-CoA Hydratase, Chain A, domain 1"/>
    <property type="match status" value="1"/>
</dbReference>
<protein>
    <submittedName>
        <fullName evidence="3">Enoyl-CoA hydratase-related protein</fullName>
    </submittedName>
</protein>
<dbReference type="SUPFAM" id="SSF52096">
    <property type="entry name" value="ClpP/crotonase"/>
    <property type="match status" value="1"/>
</dbReference>
<evidence type="ECO:0000313" key="4">
    <source>
        <dbReference type="Proteomes" id="UP001597124"/>
    </source>
</evidence>
<dbReference type="PANTHER" id="PTHR43802:SF1">
    <property type="entry name" value="IP11341P-RELATED"/>
    <property type="match status" value="1"/>
</dbReference>
<proteinExistence type="inferred from homology"/>
<dbReference type="CDD" id="cd06558">
    <property type="entry name" value="crotonase-like"/>
    <property type="match status" value="1"/>
</dbReference>
<dbReference type="Proteomes" id="UP001597124">
    <property type="component" value="Unassembled WGS sequence"/>
</dbReference>
<dbReference type="Pfam" id="PF00378">
    <property type="entry name" value="ECH_1"/>
    <property type="match status" value="1"/>
</dbReference>
<reference evidence="4" key="1">
    <citation type="journal article" date="2019" name="Int. J. Syst. Evol. Microbiol.">
        <title>The Global Catalogue of Microorganisms (GCM) 10K type strain sequencing project: providing services to taxonomists for standard genome sequencing and annotation.</title>
        <authorList>
            <consortium name="The Broad Institute Genomics Platform"/>
            <consortium name="The Broad Institute Genome Sequencing Center for Infectious Disease"/>
            <person name="Wu L."/>
            <person name="Ma J."/>
        </authorList>
    </citation>
    <scope>NUCLEOTIDE SEQUENCE [LARGE SCALE GENOMIC DNA]</scope>
    <source>
        <strain evidence="4">CCUG 52537</strain>
    </source>
</reference>
<dbReference type="InterPro" id="IPR001753">
    <property type="entry name" value="Enoyl-CoA_hydra/iso"/>
</dbReference>
<name>A0ABW3C491_SPHXN</name>
<evidence type="ECO:0000313" key="3">
    <source>
        <dbReference type="EMBL" id="MFD0849023.1"/>
    </source>
</evidence>
<dbReference type="PANTHER" id="PTHR43802">
    <property type="entry name" value="ENOYL-COA HYDRATASE"/>
    <property type="match status" value="1"/>
</dbReference>
<dbReference type="InterPro" id="IPR029045">
    <property type="entry name" value="ClpP/crotonase-like_dom_sf"/>
</dbReference>
<gene>
    <name evidence="3" type="ORF">ACFQ00_11860</name>
</gene>
<evidence type="ECO:0000256" key="2">
    <source>
        <dbReference type="RuleBase" id="RU003707"/>
    </source>
</evidence>
<dbReference type="InterPro" id="IPR018376">
    <property type="entry name" value="Enoyl-CoA_hyd/isom_CS"/>
</dbReference>
<sequence>MSNNYDGFEYLEVDRPREAILRVTLNRPQKRNAMSNGLRRELFSVLEQADTDDTVRVIILRGAGKCFSSGYDLSEGSVEGSGDRPVPYYTASGIGYWSRHVVEGCFRMWDLAKPLIAQVHGYCLAGGSELASACDLVYVADDAEIGYPPIRLMSPPDNQVFPWLMGMRQAAEMMLTGDSISGKRAAEFGFANRSFPIDKLEAAVLDIAERVAKVPAPLQQMNKRALHRQMEAMGIRAGLRAGTEIQAQAWFTPEVIAYVAELRKSVTGALDQRDGQYGDYRTTDRV</sequence>